<name>A0A2H0UQ33_9BACT</name>
<keyword evidence="5" id="KW-0687">Ribonucleoprotein</keyword>
<dbReference type="Gene3D" id="6.10.250.290">
    <property type="match status" value="1"/>
</dbReference>
<dbReference type="Proteomes" id="UP000229615">
    <property type="component" value="Unassembled WGS sequence"/>
</dbReference>
<dbReference type="GO" id="GO:0005840">
    <property type="term" value="C:ribosome"/>
    <property type="evidence" value="ECO:0007669"/>
    <property type="project" value="UniProtKB-KW"/>
</dbReference>
<sequence length="233" mass="26065">MLTKEQKKIQLQLATDSIKGAKAIVFADFSGISDTDLKLLKRELRAQGAQMKVLKKRLLKLALDEAGIKFDPTQEERLLGTIFSEKELSEIASPLYKFSKKFKDAETSHFEVLDAYDGERGDMVGKEEFVMIASLPSRDVLLAMVMGGFSSPVRAFMSIVKQLSEQGPVEEVKEESKKEEAPAIEKTKEETPVAEEVVKTEEKVESDSEVKSEEAPTEEKPEEENKTEEEGSK</sequence>
<dbReference type="AlphaFoldDB" id="A0A2H0UQ33"/>
<dbReference type="Gene3D" id="3.30.70.1730">
    <property type="match status" value="1"/>
</dbReference>
<reference evidence="6" key="1">
    <citation type="submission" date="2017-09" db="EMBL/GenBank/DDBJ databases">
        <title>Depth-based differentiation of microbial function through sediment-hosted aquifers and enrichment of novel symbionts in the deep terrestrial subsurface.</title>
        <authorList>
            <person name="Probst A.J."/>
            <person name="Ladd B."/>
            <person name="Jarett J.K."/>
            <person name="Geller-Mcgrath D.E."/>
            <person name="Sieber C.M.K."/>
            <person name="Emerson J.B."/>
            <person name="Anantharaman K."/>
            <person name="Thomas B.C."/>
            <person name="Malmstrom R."/>
            <person name="Stieglmeier M."/>
            <person name="Klingl A."/>
            <person name="Woyke T."/>
            <person name="Ryan C.M."/>
            <person name="Banfield J.F."/>
        </authorList>
    </citation>
    <scope>NUCLEOTIDE SEQUENCE [LARGE SCALE GENOMIC DNA]</scope>
</reference>
<evidence type="ECO:0000256" key="4">
    <source>
        <dbReference type="SAM" id="MobiDB-lite"/>
    </source>
</evidence>
<dbReference type="EMBL" id="PFBB01000022">
    <property type="protein sequence ID" value="PIR88488.1"/>
    <property type="molecule type" value="Genomic_DNA"/>
</dbReference>
<dbReference type="SUPFAM" id="SSF160369">
    <property type="entry name" value="Ribosomal protein L10-like"/>
    <property type="match status" value="1"/>
</dbReference>
<evidence type="ECO:0000313" key="6">
    <source>
        <dbReference type="Proteomes" id="UP000229615"/>
    </source>
</evidence>
<feature type="region of interest" description="Disordered" evidence="4">
    <location>
        <begin position="165"/>
        <end position="233"/>
    </location>
</feature>
<evidence type="ECO:0000256" key="2">
    <source>
        <dbReference type="ARBA" id="ARBA00035202"/>
    </source>
</evidence>
<gene>
    <name evidence="5" type="primary">rplJ</name>
    <name evidence="5" type="ORF">COU09_01990</name>
</gene>
<evidence type="ECO:0000313" key="5">
    <source>
        <dbReference type="EMBL" id="PIR88488.1"/>
    </source>
</evidence>
<feature type="compositionally biased region" description="Basic and acidic residues" evidence="4">
    <location>
        <begin position="170"/>
        <end position="219"/>
    </location>
</feature>
<evidence type="ECO:0000256" key="3">
    <source>
        <dbReference type="ARBA" id="ARBA00035502"/>
    </source>
</evidence>
<proteinExistence type="inferred from homology"/>
<dbReference type="Pfam" id="PF00466">
    <property type="entry name" value="Ribosomal_L10"/>
    <property type="match status" value="1"/>
</dbReference>
<dbReference type="InterPro" id="IPR043141">
    <property type="entry name" value="Ribosomal_uL10-like_sf"/>
</dbReference>
<keyword evidence="5" id="KW-0689">Ribosomal protein</keyword>
<comment type="similarity">
    <text evidence="1">Belongs to the universal ribosomal protein uL10 family.</text>
</comment>
<comment type="caution">
    <text evidence="5">The sequence shown here is derived from an EMBL/GenBank/DDBJ whole genome shotgun (WGS) entry which is preliminary data.</text>
</comment>
<protein>
    <recommendedName>
        <fullName evidence="2">Large ribosomal subunit protein uL10</fullName>
    </recommendedName>
    <alternativeName>
        <fullName evidence="3">50S ribosomal protein L10</fullName>
    </alternativeName>
</protein>
<evidence type="ECO:0000256" key="1">
    <source>
        <dbReference type="ARBA" id="ARBA00008889"/>
    </source>
</evidence>
<dbReference type="InterPro" id="IPR001790">
    <property type="entry name" value="Ribosomal_uL10"/>
</dbReference>
<accession>A0A2H0UQ33</accession>
<organism evidence="5 6">
    <name type="scientific">Candidatus Harrisonbacteria bacterium CG10_big_fil_rev_8_21_14_0_10_44_23</name>
    <dbReference type="NCBI Taxonomy" id="1974585"/>
    <lineage>
        <taxon>Bacteria</taxon>
        <taxon>Candidatus Harrisoniibacteriota</taxon>
    </lineage>
</organism>